<feature type="transmembrane region" description="Helical" evidence="7">
    <location>
        <begin position="211"/>
        <end position="231"/>
    </location>
</feature>
<name>A0A1N6RCE0_9GAMM</name>
<feature type="transmembrane region" description="Helical" evidence="7">
    <location>
        <begin position="12"/>
        <end position="33"/>
    </location>
</feature>
<keyword evidence="3 7" id="KW-0812">Transmembrane</keyword>
<evidence type="ECO:0000256" key="5">
    <source>
        <dbReference type="ARBA" id="ARBA00022989"/>
    </source>
</evidence>
<dbReference type="PANTHER" id="PTHR43731">
    <property type="entry name" value="RHOMBOID PROTEASE"/>
    <property type="match status" value="1"/>
</dbReference>
<evidence type="ECO:0000256" key="3">
    <source>
        <dbReference type="ARBA" id="ARBA00022692"/>
    </source>
</evidence>
<keyword evidence="9" id="KW-0645">Protease</keyword>
<dbReference type="PANTHER" id="PTHR43731:SF14">
    <property type="entry name" value="PRESENILIN-ASSOCIATED RHOMBOID-LIKE PROTEIN, MITOCHONDRIAL"/>
    <property type="match status" value="1"/>
</dbReference>
<dbReference type="eggNOG" id="COG0705">
    <property type="taxonomic scope" value="Bacteria"/>
</dbReference>
<accession>A0A1N6RCE0</accession>
<keyword evidence="5 7" id="KW-1133">Transmembrane helix</keyword>
<dbReference type="SUPFAM" id="SSF144091">
    <property type="entry name" value="Rhomboid-like"/>
    <property type="match status" value="1"/>
</dbReference>
<dbReference type="GO" id="GO:0004252">
    <property type="term" value="F:serine-type endopeptidase activity"/>
    <property type="evidence" value="ECO:0007669"/>
    <property type="project" value="InterPro"/>
</dbReference>
<proteinExistence type="inferred from homology"/>
<dbReference type="RefSeq" id="WP_076462420.1">
    <property type="nucleotide sequence ID" value="NZ_FTMN01000003.1"/>
</dbReference>
<evidence type="ECO:0000256" key="4">
    <source>
        <dbReference type="ARBA" id="ARBA00022801"/>
    </source>
</evidence>
<dbReference type="InterPro" id="IPR050925">
    <property type="entry name" value="Rhomboid_protease_S54"/>
</dbReference>
<evidence type="ECO:0000256" key="1">
    <source>
        <dbReference type="ARBA" id="ARBA00004141"/>
    </source>
</evidence>
<comment type="similarity">
    <text evidence="2">Belongs to the peptidase S54 family.</text>
</comment>
<feature type="domain" description="Peptidase S54 rhomboid" evidence="8">
    <location>
        <begin position="148"/>
        <end position="292"/>
    </location>
</feature>
<keyword evidence="10" id="KW-1185">Reference proteome</keyword>
<dbReference type="EMBL" id="FTMN01000003">
    <property type="protein sequence ID" value="SIQ26475.1"/>
    <property type="molecule type" value="Genomic_DNA"/>
</dbReference>
<feature type="transmembrane region" description="Helical" evidence="7">
    <location>
        <begin position="238"/>
        <end position="261"/>
    </location>
</feature>
<dbReference type="STRING" id="49186.SAMN05421647_103244"/>
<evidence type="ECO:0000256" key="2">
    <source>
        <dbReference type="ARBA" id="ARBA00009045"/>
    </source>
</evidence>
<reference evidence="9 10" key="1">
    <citation type="submission" date="2017-01" db="EMBL/GenBank/DDBJ databases">
        <authorList>
            <person name="Mah S.A."/>
            <person name="Swanson W.J."/>
            <person name="Moy G.W."/>
            <person name="Vacquier V.D."/>
        </authorList>
    </citation>
    <scope>NUCLEOTIDE SEQUENCE [LARGE SCALE GENOMIC DNA]</scope>
    <source>
        <strain evidence="9 10">DSM 7027</strain>
    </source>
</reference>
<evidence type="ECO:0000259" key="8">
    <source>
        <dbReference type="Pfam" id="PF01694"/>
    </source>
</evidence>
<feature type="transmembrane region" description="Helical" evidence="7">
    <location>
        <begin position="161"/>
        <end position="178"/>
    </location>
</feature>
<organism evidence="9 10">
    <name type="scientific">Marinobacterium stanieri</name>
    <dbReference type="NCBI Taxonomy" id="49186"/>
    <lineage>
        <taxon>Bacteria</taxon>
        <taxon>Pseudomonadati</taxon>
        <taxon>Pseudomonadota</taxon>
        <taxon>Gammaproteobacteria</taxon>
        <taxon>Oceanospirillales</taxon>
        <taxon>Oceanospirillaceae</taxon>
        <taxon>Marinobacterium</taxon>
    </lineage>
</organism>
<protein>
    <submittedName>
        <fullName evidence="9">Membrane associated serine protease, rhomboid family</fullName>
    </submittedName>
</protein>
<dbReference type="GO" id="GO:0006508">
    <property type="term" value="P:proteolysis"/>
    <property type="evidence" value="ECO:0007669"/>
    <property type="project" value="UniProtKB-KW"/>
</dbReference>
<evidence type="ECO:0000313" key="10">
    <source>
        <dbReference type="Proteomes" id="UP000186895"/>
    </source>
</evidence>
<dbReference type="Gene3D" id="1.20.1540.10">
    <property type="entry name" value="Rhomboid-like"/>
    <property type="match status" value="1"/>
</dbReference>
<dbReference type="Proteomes" id="UP000186895">
    <property type="component" value="Unassembled WGS sequence"/>
</dbReference>
<evidence type="ECO:0000313" key="9">
    <source>
        <dbReference type="EMBL" id="SIQ26475.1"/>
    </source>
</evidence>
<gene>
    <name evidence="9" type="ORF">SAMN05421647_103244</name>
</gene>
<keyword evidence="4" id="KW-0378">Hydrolase</keyword>
<dbReference type="Pfam" id="PF01694">
    <property type="entry name" value="Rhomboid"/>
    <property type="match status" value="1"/>
</dbReference>
<dbReference type="GO" id="GO:0016020">
    <property type="term" value="C:membrane"/>
    <property type="evidence" value="ECO:0007669"/>
    <property type="project" value="UniProtKB-SubCell"/>
</dbReference>
<evidence type="ECO:0000256" key="6">
    <source>
        <dbReference type="ARBA" id="ARBA00023136"/>
    </source>
</evidence>
<dbReference type="AlphaFoldDB" id="A0A1N6RCE0"/>
<dbReference type="InterPro" id="IPR022764">
    <property type="entry name" value="Peptidase_S54_rhomboid_dom"/>
</dbReference>
<keyword evidence="6 7" id="KW-0472">Membrane</keyword>
<comment type="subcellular location">
    <subcellularLocation>
        <location evidence="1">Membrane</location>
        <topology evidence="1">Multi-pass membrane protein</topology>
    </subcellularLocation>
</comment>
<evidence type="ECO:0000256" key="7">
    <source>
        <dbReference type="SAM" id="Phobius"/>
    </source>
</evidence>
<dbReference type="InterPro" id="IPR035952">
    <property type="entry name" value="Rhomboid-like_sf"/>
</dbReference>
<feature type="transmembrane region" description="Helical" evidence="7">
    <location>
        <begin position="276"/>
        <end position="298"/>
    </location>
</feature>
<sequence length="481" mass="54863">MIIVPTEKRLDWRTTPVVLISILILNTLVFLFYQSNDQQKINDAVTAMHNAGYIEHEWPVFERYLEAQPSREEELDWARQAYDSEQVYWLAQAMLMDRKYYDQVQGEARQVFDEQLYVRWRNKRPEIQATFESVSSFAYGLKATDVSFTTLITHQFLHGDLGHLLGNMIFLLICGFAVEAAIGHLRFLAFYLLGGILAGVTQVVTNLGSDVPLVGASGAISGVMAMYLAVFRLKRIEFFYWIFCFAGYFRAPALMILPLYIGKEVYQYLFMEGSNVAYMAHAGGFVAGAILIGLSMAFNRNTINDDYIEQEQGISARNQALADIYSAIENLQFDYARKQLSDLIEREGLDFELAKIRYNLDKIKAGKAVENSFRELMTQKGMSSTELSQLSRLWMAETSAQTILPTGDQLQLAFRFTKLDDLTAAAGMTDYLYQQKADPRELLLLLQRLASRFSSQNNPRQAAKYQNYIQQLTREGHDGVM</sequence>